<accession>A0A6G1P943</accession>
<dbReference type="Proteomes" id="UP000503349">
    <property type="component" value="Chromosome 2"/>
</dbReference>
<dbReference type="AlphaFoldDB" id="A0A6G1P943"/>
<reference evidence="1 2" key="1">
    <citation type="submission" date="2019-02" db="EMBL/GenBank/DDBJ databases">
        <title>Opniocepnalus argus genome.</title>
        <authorList>
            <person name="Zhou C."/>
            <person name="Xiao S."/>
        </authorList>
    </citation>
    <scope>NUCLEOTIDE SEQUENCE [LARGE SCALE GENOMIC DNA]</scope>
    <source>
        <strain evidence="1">OARG1902GOOAL</strain>
        <tissue evidence="1">Muscle</tissue>
    </source>
</reference>
<evidence type="ECO:0000313" key="2">
    <source>
        <dbReference type="Proteomes" id="UP000503349"/>
    </source>
</evidence>
<name>A0A6G1P943_CHAAH</name>
<reference evidence="2" key="2">
    <citation type="submission" date="2019-02" db="EMBL/GenBank/DDBJ databases">
        <title>Opniocepnalus argus Var Kimnra genome.</title>
        <authorList>
            <person name="Zhou C."/>
            <person name="Xiao S."/>
        </authorList>
    </citation>
    <scope>NUCLEOTIDE SEQUENCE [LARGE SCALE GENOMIC DNA]</scope>
</reference>
<sequence length="54" mass="6210">MVPRLTNNEKDKVCCYVRECVNCVYAETKPHFVAKDLFQNMLVDTHFGLICSSV</sequence>
<protein>
    <submittedName>
        <fullName evidence="1">Uncharacterized protein</fullName>
    </submittedName>
</protein>
<evidence type="ECO:0000313" key="1">
    <source>
        <dbReference type="EMBL" id="KAF3686811.1"/>
    </source>
</evidence>
<gene>
    <name evidence="1" type="ORF">EXN66_Car002483</name>
</gene>
<keyword evidence="2" id="KW-1185">Reference proteome</keyword>
<proteinExistence type="predicted"/>
<dbReference type="EMBL" id="CM015713">
    <property type="protein sequence ID" value="KAF3686811.1"/>
    <property type="molecule type" value="Genomic_DNA"/>
</dbReference>
<organism evidence="1 2">
    <name type="scientific">Channa argus</name>
    <name type="common">Northern snakehead</name>
    <name type="synonym">Ophicephalus argus</name>
    <dbReference type="NCBI Taxonomy" id="215402"/>
    <lineage>
        <taxon>Eukaryota</taxon>
        <taxon>Metazoa</taxon>
        <taxon>Chordata</taxon>
        <taxon>Craniata</taxon>
        <taxon>Vertebrata</taxon>
        <taxon>Euteleostomi</taxon>
        <taxon>Actinopterygii</taxon>
        <taxon>Neopterygii</taxon>
        <taxon>Teleostei</taxon>
        <taxon>Neoteleostei</taxon>
        <taxon>Acanthomorphata</taxon>
        <taxon>Anabantaria</taxon>
        <taxon>Anabantiformes</taxon>
        <taxon>Channoidei</taxon>
        <taxon>Channidae</taxon>
        <taxon>Channa</taxon>
    </lineage>
</organism>